<feature type="domain" description="HTH araC/xylS-type" evidence="3">
    <location>
        <begin position="219"/>
        <end position="317"/>
    </location>
</feature>
<dbReference type="InterPro" id="IPR018060">
    <property type="entry name" value="HTH_AraC"/>
</dbReference>
<dbReference type="InterPro" id="IPR002818">
    <property type="entry name" value="DJ-1/PfpI"/>
</dbReference>
<gene>
    <name evidence="4" type="ORF">ABR189_02715</name>
</gene>
<dbReference type="Gene3D" id="1.10.10.60">
    <property type="entry name" value="Homeodomain-like"/>
    <property type="match status" value="2"/>
</dbReference>
<reference evidence="4 5" key="1">
    <citation type="submission" date="2024-06" db="EMBL/GenBank/DDBJ databases">
        <title>Chitinophaga defluvii sp. nov., isolated from municipal sewage.</title>
        <authorList>
            <person name="Zhang L."/>
        </authorList>
    </citation>
    <scope>NUCLEOTIDE SEQUENCE [LARGE SCALE GENOMIC DNA]</scope>
    <source>
        <strain evidence="4 5">H8</strain>
    </source>
</reference>
<evidence type="ECO:0000313" key="4">
    <source>
        <dbReference type="EMBL" id="MET6996258.1"/>
    </source>
</evidence>
<accession>A0ABV2SZQ2</accession>
<dbReference type="RefSeq" id="WP_354658905.1">
    <property type="nucleotide sequence ID" value="NZ_JBEXAC010000001.1"/>
</dbReference>
<dbReference type="SUPFAM" id="SSF46689">
    <property type="entry name" value="Homeodomain-like"/>
    <property type="match status" value="2"/>
</dbReference>
<evidence type="ECO:0000256" key="1">
    <source>
        <dbReference type="ARBA" id="ARBA00023015"/>
    </source>
</evidence>
<evidence type="ECO:0000313" key="5">
    <source>
        <dbReference type="Proteomes" id="UP001549749"/>
    </source>
</evidence>
<comment type="caution">
    <text evidence="4">The sequence shown here is derived from an EMBL/GenBank/DDBJ whole genome shotgun (WGS) entry which is preliminary data.</text>
</comment>
<dbReference type="PROSITE" id="PS01124">
    <property type="entry name" value="HTH_ARAC_FAMILY_2"/>
    <property type="match status" value="1"/>
</dbReference>
<dbReference type="PANTHER" id="PTHR43130">
    <property type="entry name" value="ARAC-FAMILY TRANSCRIPTIONAL REGULATOR"/>
    <property type="match status" value="1"/>
</dbReference>
<organism evidence="4 5">
    <name type="scientific">Chitinophaga defluvii</name>
    <dbReference type="NCBI Taxonomy" id="3163343"/>
    <lineage>
        <taxon>Bacteria</taxon>
        <taxon>Pseudomonadati</taxon>
        <taxon>Bacteroidota</taxon>
        <taxon>Chitinophagia</taxon>
        <taxon>Chitinophagales</taxon>
        <taxon>Chitinophagaceae</taxon>
        <taxon>Chitinophaga</taxon>
    </lineage>
</organism>
<proteinExistence type="predicted"/>
<keyword evidence="1" id="KW-0805">Transcription regulation</keyword>
<dbReference type="SUPFAM" id="SSF52317">
    <property type="entry name" value="Class I glutamine amidotransferase-like"/>
    <property type="match status" value="1"/>
</dbReference>
<dbReference type="SMART" id="SM00342">
    <property type="entry name" value="HTH_ARAC"/>
    <property type="match status" value="1"/>
</dbReference>
<name>A0ABV2SZQ2_9BACT</name>
<dbReference type="PANTHER" id="PTHR43130:SF3">
    <property type="entry name" value="HTH-TYPE TRANSCRIPTIONAL REGULATOR RV1931C"/>
    <property type="match status" value="1"/>
</dbReference>
<evidence type="ECO:0000256" key="2">
    <source>
        <dbReference type="ARBA" id="ARBA00023163"/>
    </source>
</evidence>
<dbReference type="Pfam" id="PF01965">
    <property type="entry name" value="DJ-1_PfpI"/>
    <property type="match status" value="1"/>
</dbReference>
<dbReference type="InterPro" id="IPR029062">
    <property type="entry name" value="Class_I_gatase-like"/>
</dbReference>
<protein>
    <submittedName>
        <fullName evidence="4">Helix-turn-helix domain-containing protein</fullName>
    </submittedName>
</protein>
<keyword evidence="5" id="KW-1185">Reference proteome</keyword>
<sequence length="329" mass="37447">MTQLSILLTHQHRLISIAAVLDVFESVNNFYKLRQQAPFFDIQLVCLDTPENDHTIYGYHPRCITTVHETDLVLIPAFSTADLQQAIAANQGFLPWLRQQYQQGAEIGSFCTGAFLLAASGLLNNKKATTHIMSSEEFAKAFPEVLLYEDKVITIDHGIYTSGGATNSFHLLLFLLEKYCGREIAVQTAKMFSIDMDRESQSHFSSFLPPKNHQDNLVIEAQQLIESKYHQANTVEEIIVNMPSSRRNFVRRFKHATGITPIVYLQRTRIEAARKLLEQTNQSVTEVMLNAGYNDIKAFRTLFRKNLGLSPREYREKFNKRSVASKLGV</sequence>
<dbReference type="Gene3D" id="3.40.50.880">
    <property type="match status" value="1"/>
</dbReference>
<dbReference type="Pfam" id="PF12833">
    <property type="entry name" value="HTH_18"/>
    <property type="match status" value="1"/>
</dbReference>
<evidence type="ECO:0000259" key="3">
    <source>
        <dbReference type="PROSITE" id="PS01124"/>
    </source>
</evidence>
<dbReference type="InterPro" id="IPR009057">
    <property type="entry name" value="Homeodomain-like_sf"/>
</dbReference>
<dbReference type="InterPro" id="IPR052158">
    <property type="entry name" value="INH-QAR"/>
</dbReference>
<dbReference type="Proteomes" id="UP001549749">
    <property type="component" value="Unassembled WGS sequence"/>
</dbReference>
<keyword evidence="2" id="KW-0804">Transcription</keyword>
<dbReference type="EMBL" id="JBEXAC010000001">
    <property type="protein sequence ID" value="MET6996258.1"/>
    <property type="molecule type" value="Genomic_DNA"/>
</dbReference>